<dbReference type="Pfam" id="PF10048">
    <property type="entry name" value="DUF2282"/>
    <property type="match status" value="1"/>
</dbReference>
<dbReference type="InterPro" id="IPR018740">
    <property type="entry name" value="DUF2282_membr"/>
</dbReference>
<gene>
    <name evidence="2" type="ORF">FN961_13590</name>
</gene>
<evidence type="ECO:0000313" key="2">
    <source>
        <dbReference type="EMBL" id="TRY13710.1"/>
    </source>
</evidence>
<sequence length="94" mass="9294">MKSSNKALGLTVAGILAAGLSVGANAVPAQPTQWEKCAGIAKAGANDCGALDASHGCAGQAKENNSPNEWVYVPAGTCDKITGGKVKAVKPAKS</sequence>
<organism evidence="2 3">
    <name type="scientific">Shewanella hanedai</name>
    <name type="common">Alteromonas hanedai</name>
    <dbReference type="NCBI Taxonomy" id="25"/>
    <lineage>
        <taxon>Bacteria</taxon>
        <taxon>Pseudomonadati</taxon>
        <taxon>Pseudomonadota</taxon>
        <taxon>Gammaproteobacteria</taxon>
        <taxon>Alteromonadales</taxon>
        <taxon>Shewanellaceae</taxon>
        <taxon>Shewanella</taxon>
    </lineage>
</organism>
<dbReference type="EMBL" id="VKGK01000016">
    <property type="protein sequence ID" value="TRY13710.1"/>
    <property type="molecule type" value="Genomic_DNA"/>
</dbReference>
<dbReference type="OrthoDB" id="1551288at2"/>
<feature type="signal peptide" evidence="1">
    <location>
        <begin position="1"/>
        <end position="26"/>
    </location>
</feature>
<dbReference type="AlphaFoldDB" id="A0A553JMT3"/>
<dbReference type="Proteomes" id="UP000318126">
    <property type="component" value="Unassembled WGS sequence"/>
</dbReference>
<evidence type="ECO:0000256" key="1">
    <source>
        <dbReference type="SAM" id="SignalP"/>
    </source>
</evidence>
<name>A0A553JMT3_SHEHA</name>
<feature type="chain" id="PRO_5022182642" evidence="1">
    <location>
        <begin position="27"/>
        <end position="94"/>
    </location>
</feature>
<reference evidence="3" key="1">
    <citation type="submission" date="2019-07" db="EMBL/GenBank/DDBJ databases">
        <title>Shewanella sp. YLB-08 draft genomic sequence.</title>
        <authorList>
            <person name="Yu L."/>
        </authorList>
    </citation>
    <scope>NUCLEOTIDE SEQUENCE [LARGE SCALE GENOMIC DNA]</scope>
    <source>
        <strain evidence="3">JCM 20706</strain>
    </source>
</reference>
<protein>
    <submittedName>
        <fullName evidence="2">DUF2282 domain-containing protein</fullName>
    </submittedName>
</protein>
<evidence type="ECO:0000313" key="3">
    <source>
        <dbReference type="Proteomes" id="UP000318126"/>
    </source>
</evidence>
<comment type="caution">
    <text evidence="2">The sequence shown here is derived from an EMBL/GenBank/DDBJ whole genome shotgun (WGS) entry which is preliminary data.</text>
</comment>
<dbReference type="RefSeq" id="WP_144040722.1">
    <property type="nucleotide sequence ID" value="NZ_BMPL01000016.1"/>
</dbReference>
<keyword evidence="3" id="KW-1185">Reference proteome</keyword>
<keyword evidence="1" id="KW-0732">Signal</keyword>
<proteinExistence type="predicted"/>
<accession>A0A553JMT3</accession>